<feature type="compositionally biased region" description="Polar residues" evidence="1">
    <location>
        <begin position="127"/>
        <end position="136"/>
    </location>
</feature>
<evidence type="ECO:0000313" key="3">
    <source>
        <dbReference type="Proteomes" id="UP000756921"/>
    </source>
</evidence>
<feature type="compositionally biased region" description="Polar residues" evidence="1">
    <location>
        <begin position="1"/>
        <end position="27"/>
    </location>
</feature>
<keyword evidence="3" id="KW-1185">Reference proteome</keyword>
<dbReference type="EMBL" id="WJXW01000012">
    <property type="protein sequence ID" value="KAF9731536.1"/>
    <property type="molecule type" value="Genomic_DNA"/>
</dbReference>
<evidence type="ECO:0000256" key="1">
    <source>
        <dbReference type="SAM" id="MobiDB-lite"/>
    </source>
</evidence>
<dbReference type="OrthoDB" id="3791920at2759"/>
<protein>
    <recommendedName>
        <fullName evidence="4">BTB domain-containing protein</fullName>
    </recommendedName>
</protein>
<comment type="caution">
    <text evidence="2">The sequence shown here is derived from an EMBL/GenBank/DDBJ whole genome shotgun (WGS) entry which is preliminary data.</text>
</comment>
<dbReference type="Proteomes" id="UP000756921">
    <property type="component" value="Unassembled WGS sequence"/>
</dbReference>
<feature type="compositionally biased region" description="Polar residues" evidence="1">
    <location>
        <begin position="108"/>
        <end position="118"/>
    </location>
</feature>
<proteinExistence type="predicted"/>
<feature type="region of interest" description="Disordered" evidence="1">
    <location>
        <begin position="108"/>
        <end position="136"/>
    </location>
</feature>
<evidence type="ECO:0000313" key="2">
    <source>
        <dbReference type="EMBL" id="KAF9731536.1"/>
    </source>
</evidence>
<organism evidence="2 3">
    <name type="scientific">Paraphaeosphaeria minitans</name>
    <dbReference type="NCBI Taxonomy" id="565426"/>
    <lineage>
        <taxon>Eukaryota</taxon>
        <taxon>Fungi</taxon>
        <taxon>Dikarya</taxon>
        <taxon>Ascomycota</taxon>
        <taxon>Pezizomycotina</taxon>
        <taxon>Dothideomycetes</taxon>
        <taxon>Pleosporomycetidae</taxon>
        <taxon>Pleosporales</taxon>
        <taxon>Massarineae</taxon>
        <taxon>Didymosphaeriaceae</taxon>
        <taxon>Paraphaeosphaeria</taxon>
    </lineage>
</organism>
<gene>
    <name evidence="2" type="ORF">PMIN01_10553</name>
</gene>
<name>A0A9P6GAC9_9PLEO</name>
<sequence>MSSQGPTVDNFTSSSQPPVFSQESVPDSNAMPALTAESSSHKRKRRSDPEALASSTDTAKTRTNICSAAPTRYLQLQARDTDEVFEMNVATLAKTSDLFKYKLYHSTQPSVSPASGTKDNPPGADNPPSSQLSDTLMPSTPILPTLPIVRLDTTHTALFLYCRSAIAPPESLSMYLDSRIPRPSYEFTIYLYKAFLLALELKDATFFRHIVSVILKDAEAGWPGDAEIAWVYENTGTGCLLREFVVNCTLAWAHETVVGKWKAWLGRTPKEFAVDGSGRMMELGLTVWWVESDVATKYTV</sequence>
<feature type="region of interest" description="Disordered" evidence="1">
    <location>
        <begin position="1"/>
        <end position="58"/>
    </location>
</feature>
<dbReference type="AlphaFoldDB" id="A0A9P6GAC9"/>
<accession>A0A9P6GAC9</accession>
<evidence type="ECO:0008006" key="4">
    <source>
        <dbReference type="Google" id="ProtNLM"/>
    </source>
</evidence>
<reference evidence="2" key="1">
    <citation type="journal article" date="2020" name="Mol. Plant Microbe Interact.">
        <title>Genome Sequence of the Biocontrol Agent Coniothyrium minitans strain Conio (IMI 134523).</title>
        <authorList>
            <person name="Patel D."/>
            <person name="Shittu T.A."/>
            <person name="Baroncelli R."/>
            <person name="Muthumeenakshi S."/>
            <person name="Osborne T.H."/>
            <person name="Janganan T.K."/>
            <person name="Sreenivasaprasad S."/>
        </authorList>
    </citation>
    <scope>NUCLEOTIDE SEQUENCE</scope>
    <source>
        <strain evidence="2">Conio</strain>
    </source>
</reference>